<feature type="compositionally biased region" description="Polar residues" evidence="9">
    <location>
        <begin position="676"/>
        <end position="685"/>
    </location>
</feature>
<dbReference type="EMBL" id="LK052919">
    <property type="protein sequence ID" value="CDR47588.1"/>
    <property type="molecule type" value="Genomic_DNA"/>
</dbReference>
<feature type="region of interest" description="Disordered" evidence="9">
    <location>
        <begin position="1"/>
        <end position="24"/>
    </location>
</feature>
<name>A0A061BCA4_CYBFA</name>
<dbReference type="InterPro" id="IPR013087">
    <property type="entry name" value="Znf_C2H2_type"/>
</dbReference>
<keyword evidence="5" id="KW-0805">Transcription regulation</keyword>
<proteinExistence type="predicted"/>
<feature type="domain" description="GATA-type" evidence="10">
    <location>
        <begin position="775"/>
        <end position="831"/>
    </location>
</feature>
<dbReference type="Gene3D" id="3.30.50.10">
    <property type="entry name" value="Erythroid Transcription Factor GATA-1, subunit A"/>
    <property type="match status" value="1"/>
</dbReference>
<dbReference type="GO" id="GO:0005634">
    <property type="term" value="C:nucleus"/>
    <property type="evidence" value="ECO:0007669"/>
    <property type="project" value="UniProtKB-SubCell"/>
</dbReference>
<dbReference type="GO" id="GO:0043565">
    <property type="term" value="F:sequence-specific DNA binding"/>
    <property type="evidence" value="ECO:0007669"/>
    <property type="project" value="InterPro"/>
</dbReference>
<evidence type="ECO:0000259" key="11">
    <source>
        <dbReference type="PROSITE" id="PS50157"/>
    </source>
</evidence>
<dbReference type="CDD" id="cd00202">
    <property type="entry name" value="ZnF_GATA"/>
    <property type="match status" value="1"/>
</dbReference>
<dbReference type="Gene3D" id="3.30.160.60">
    <property type="entry name" value="Classic Zinc Finger"/>
    <property type="match status" value="3"/>
</dbReference>
<keyword evidence="2" id="KW-0479">Metal-binding</keyword>
<dbReference type="SUPFAM" id="SSF54236">
    <property type="entry name" value="Ubiquitin-like"/>
    <property type="match status" value="1"/>
</dbReference>
<evidence type="ECO:0000256" key="1">
    <source>
        <dbReference type="ARBA" id="ARBA00004123"/>
    </source>
</evidence>
<dbReference type="InterPro" id="IPR051061">
    <property type="entry name" value="Zinc_finger_trans_reg"/>
</dbReference>
<feature type="region of interest" description="Disordered" evidence="9">
    <location>
        <begin position="479"/>
        <end position="512"/>
    </location>
</feature>
<evidence type="ECO:0000256" key="9">
    <source>
        <dbReference type="SAM" id="MobiDB-lite"/>
    </source>
</evidence>
<keyword evidence="7" id="KW-0539">Nucleus</keyword>
<reference evidence="12" key="1">
    <citation type="journal article" date="2014" name="Genome Announc.">
        <title>Genome sequence of the yeast Cyberlindnera fabianii (Hansenula fabianii).</title>
        <authorList>
            <person name="Freel K.C."/>
            <person name="Sarilar V."/>
            <person name="Neuveglise C."/>
            <person name="Devillers H."/>
            <person name="Friedrich A."/>
            <person name="Schacherer J."/>
        </authorList>
    </citation>
    <scope>NUCLEOTIDE SEQUENCE</scope>
    <source>
        <strain evidence="12">YJS4271</strain>
    </source>
</reference>
<dbReference type="AlphaFoldDB" id="A0A061BCA4"/>
<dbReference type="PROSITE" id="PS00344">
    <property type="entry name" value="GATA_ZN_FINGER_1"/>
    <property type="match status" value="1"/>
</dbReference>
<feature type="domain" description="C2H2-type" evidence="11">
    <location>
        <begin position="522"/>
        <end position="552"/>
    </location>
</feature>
<keyword evidence="3 8" id="KW-0863">Zinc-finger</keyword>
<dbReference type="SMART" id="SM00355">
    <property type="entry name" value="ZnF_C2H2"/>
    <property type="match status" value="5"/>
</dbReference>
<feature type="compositionally biased region" description="Polar residues" evidence="9">
    <location>
        <begin position="497"/>
        <end position="509"/>
    </location>
</feature>
<gene>
    <name evidence="12" type="ORF">CYFA0S_34e00188g</name>
</gene>
<keyword evidence="4" id="KW-0862">Zinc</keyword>
<evidence type="ECO:0000256" key="7">
    <source>
        <dbReference type="ARBA" id="ARBA00023242"/>
    </source>
</evidence>
<evidence type="ECO:0000256" key="2">
    <source>
        <dbReference type="ARBA" id="ARBA00022723"/>
    </source>
</evidence>
<feature type="compositionally biased region" description="Low complexity" evidence="9">
    <location>
        <begin position="686"/>
        <end position="707"/>
    </location>
</feature>
<dbReference type="PANTHER" id="PTHR46179">
    <property type="entry name" value="ZINC FINGER PROTEIN"/>
    <property type="match status" value="1"/>
</dbReference>
<evidence type="ECO:0000259" key="10">
    <source>
        <dbReference type="PROSITE" id="PS50114"/>
    </source>
</evidence>
<evidence type="ECO:0000313" key="12">
    <source>
        <dbReference type="EMBL" id="CDR47588.1"/>
    </source>
</evidence>
<dbReference type="VEuPathDB" id="FungiDB:BON22_3505"/>
<dbReference type="Pfam" id="PF00320">
    <property type="entry name" value="GATA"/>
    <property type="match status" value="1"/>
</dbReference>
<evidence type="ECO:0000256" key="3">
    <source>
        <dbReference type="ARBA" id="ARBA00022771"/>
    </source>
</evidence>
<dbReference type="GO" id="GO:0008270">
    <property type="term" value="F:zinc ion binding"/>
    <property type="evidence" value="ECO:0007669"/>
    <property type="project" value="UniProtKB-KW"/>
</dbReference>
<dbReference type="InterPro" id="IPR013088">
    <property type="entry name" value="Znf_NHR/GATA"/>
</dbReference>
<dbReference type="PROSITE" id="PS50157">
    <property type="entry name" value="ZINC_FINGER_C2H2_2"/>
    <property type="match status" value="3"/>
</dbReference>
<dbReference type="Gene3D" id="3.10.20.90">
    <property type="entry name" value="Phosphatidylinositol 3-kinase Catalytic Subunit, Chain A, domain 1"/>
    <property type="match status" value="2"/>
</dbReference>
<dbReference type="OrthoDB" id="4044625at2759"/>
<keyword evidence="6" id="KW-0804">Transcription</keyword>
<protein>
    <submittedName>
        <fullName evidence="12">CYFA0S34e00188g1_1</fullName>
    </submittedName>
</protein>
<feature type="domain" description="C2H2-type" evidence="11">
    <location>
        <begin position="457"/>
        <end position="485"/>
    </location>
</feature>
<evidence type="ECO:0000256" key="8">
    <source>
        <dbReference type="PROSITE-ProRule" id="PRU00042"/>
    </source>
</evidence>
<feature type="region of interest" description="Disordered" evidence="9">
    <location>
        <begin position="667"/>
        <end position="737"/>
    </location>
</feature>
<evidence type="ECO:0000256" key="4">
    <source>
        <dbReference type="ARBA" id="ARBA00022833"/>
    </source>
</evidence>
<feature type="compositionally biased region" description="Basic and acidic residues" evidence="9">
    <location>
        <begin position="482"/>
        <end position="491"/>
    </location>
</feature>
<dbReference type="PROSITE" id="PS00028">
    <property type="entry name" value="ZINC_FINGER_C2H2_1"/>
    <property type="match status" value="4"/>
</dbReference>
<dbReference type="Pfam" id="PF00096">
    <property type="entry name" value="zf-C2H2"/>
    <property type="match status" value="2"/>
</dbReference>
<dbReference type="InterPro" id="IPR029071">
    <property type="entry name" value="Ubiquitin-like_domsf"/>
</dbReference>
<dbReference type="SMART" id="SM00401">
    <property type="entry name" value="ZnF_GATA"/>
    <property type="match status" value="1"/>
</dbReference>
<dbReference type="PROSITE" id="PS50114">
    <property type="entry name" value="GATA_ZN_FINGER_2"/>
    <property type="match status" value="1"/>
</dbReference>
<dbReference type="SUPFAM" id="SSF57716">
    <property type="entry name" value="Glucocorticoid receptor-like (DNA-binding domain)"/>
    <property type="match status" value="1"/>
</dbReference>
<dbReference type="GO" id="GO:0006357">
    <property type="term" value="P:regulation of transcription by RNA polymerase II"/>
    <property type="evidence" value="ECO:0007669"/>
    <property type="project" value="TreeGrafter"/>
</dbReference>
<evidence type="ECO:0000256" key="5">
    <source>
        <dbReference type="ARBA" id="ARBA00023015"/>
    </source>
</evidence>
<dbReference type="SUPFAM" id="SSF57667">
    <property type="entry name" value="beta-beta-alpha zinc fingers"/>
    <property type="match status" value="1"/>
</dbReference>
<dbReference type="InterPro" id="IPR036236">
    <property type="entry name" value="Znf_C2H2_sf"/>
</dbReference>
<feature type="region of interest" description="Disordered" evidence="9">
    <location>
        <begin position="622"/>
        <end position="651"/>
    </location>
</feature>
<organism evidence="12">
    <name type="scientific">Cyberlindnera fabianii</name>
    <name type="common">Yeast</name>
    <name type="synonym">Hansenula fabianii</name>
    <dbReference type="NCBI Taxonomy" id="36022"/>
    <lineage>
        <taxon>Eukaryota</taxon>
        <taxon>Fungi</taxon>
        <taxon>Dikarya</taxon>
        <taxon>Ascomycota</taxon>
        <taxon>Saccharomycotina</taxon>
        <taxon>Saccharomycetes</taxon>
        <taxon>Phaffomycetales</taxon>
        <taxon>Phaffomycetaceae</taxon>
        <taxon>Cyberlindnera</taxon>
    </lineage>
</organism>
<feature type="domain" description="C2H2-type" evidence="11">
    <location>
        <begin position="553"/>
        <end position="582"/>
    </location>
</feature>
<accession>A0A061BCA4</accession>
<dbReference type="InterPro" id="IPR000679">
    <property type="entry name" value="Znf_GATA"/>
</dbReference>
<dbReference type="PANTHER" id="PTHR46179:SF13">
    <property type="entry name" value="C2H2-TYPE DOMAIN-CONTAINING PROTEIN"/>
    <property type="match status" value="1"/>
</dbReference>
<comment type="subcellular location">
    <subcellularLocation>
        <location evidence="1">Nucleus</location>
    </subcellularLocation>
</comment>
<evidence type="ECO:0000256" key="6">
    <source>
        <dbReference type="ARBA" id="ARBA00023163"/>
    </source>
</evidence>
<dbReference type="CDD" id="cd01763">
    <property type="entry name" value="Ubl_SUMO_like"/>
    <property type="match status" value="1"/>
</dbReference>
<sequence length="834" mass="92775">MDSHISGPTPYYRDSCTRDKQQSPVTEPPACDVLIVQLELLFGSLAGPEHRVLLQMTHRQPIGRAFQFYAGYMGLPASLHGLQFLLLDSPIQPVGSPISLNMEQGDVIRVNQAGDYVPTLAQLIGTSSPSRGLFKCNHRGCGLVFKENSDELLRHMNVHYNTQGLFYCPDPKCPLVFTLEVELEAHMAQHQVISGLMELASISRHSSNLHLQAPTKLSPILNRSVLEQQPSFASFNTPRSSITTPIVPIPSTGHQHSSPSTQITEGTGLFTPQTKFINQYSSQHMIPSSPPVQMTSLNSTSDPITKEDFPTTQLSNNSNNFPQGIPMNPRISNPIIKEESPNNSDIIVYFQKHQNGYTNKPISYSIKPDEKLEDAFHKYLDQRSDGIISLRRYIFVHNGDLLNKDQTAMEAGVATGDRIKVFLRGDSAIEEYMAEWRQKKNQEEQDQEPHTMIEPSFTCNGCGEIFAKRSQLADHKKKAHGQKTDAVDNKHGIPMKRSSTTGAEVNVKSQKLKKLSNPDRPYVCQYPKCGMDFKRSEHLKRHFHSKHSASKFYTCPVNGCNRAFTRKDNRNQHLGKHIRAKEGIQEMVDAGLSSFLAHVRGLKIPPASNGIALDTDVTRNASSLSPEYGASVDVESSPIGVTASPRPGSTTQLDALSSVALDMEESDFDDDHNENRPQSSPKDNNGPTTGIRTRRTSTQQTKSSPTTHPKRHSSPTRSISSPIMLSKRHRTRSSGSLSDIHDVLLMDNQRNELHNITSTSTTHTSSPYEQVLSLPRQPRLCAHCGTSQSSQWRNGAEGEKLCNACGLYAERHGRMRPLDASPHSLRFVQMKSKK</sequence>